<keyword evidence="2" id="KW-0805">Transcription regulation</keyword>
<dbReference type="GO" id="GO:0009423">
    <property type="term" value="P:chorismate biosynthetic process"/>
    <property type="evidence" value="ECO:0007669"/>
    <property type="project" value="TreeGrafter"/>
</dbReference>
<dbReference type="InterPro" id="IPR003690">
    <property type="entry name" value="MTERF"/>
</dbReference>
<keyword evidence="3" id="KW-0808">Transferase</keyword>
<sequence>MKLLIEESEAVEEEDFLQVIVFFENMDSDKGNIGRLLARCPEIFAASISNTLQRKIDFLSRICLSKAYLPMVIKKYPELFVFDIDRTLPQRIVNLMKLGLSKKEVAYMWMEFMLSDLVSSCNNGSSILDLQNNQHHYSKKNSTITYFINTTEDKLFLDFPLSTLSSLKRNDKTTKQAVVEGSGGLFPTGRESKDEVNLFLGNVGTTMRPLTAALVTTGGNTRYILDGVSRMRERPIGDLVSASLALGDVEIEIIDKLIYVPYVEMTLKLMERNDFTTMILKSATSPNDQGNDVPLDQAKSPAATHQITRKTSGEPYGNQSLSAEAQHHTTVQSQKQQSRAIYILDIQSLQLISGNAREPSSILSFFNVPTCNQPTASLAHQS</sequence>
<comment type="similarity">
    <text evidence="1">Belongs to the mTERF family.</text>
</comment>
<comment type="caution">
    <text evidence="7">The sequence shown here is derived from an EMBL/GenBank/DDBJ whole genome shotgun (WGS) entry which is preliminary data.</text>
</comment>
<keyword evidence="8" id="KW-1185">Reference proteome</keyword>
<dbReference type="GO" id="GO:0003676">
    <property type="term" value="F:nucleic acid binding"/>
    <property type="evidence" value="ECO:0007669"/>
    <property type="project" value="InterPro"/>
</dbReference>
<dbReference type="GO" id="GO:0006353">
    <property type="term" value="P:DNA-templated transcription termination"/>
    <property type="evidence" value="ECO:0007669"/>
    <property type="project" value="UniProtKB-KW"/>
</dbReference>
<dbReference type="Proteomes" id="UP001058974">
    <property type="component" value="Chromosome 7"/>
</dbReference>
<protein>
    <recommendedName>
        <fullName evidence="6">Enolpyruvate transferase domain-containing protein</fullName>
    </recommendedName>
</protein>
<evidence type="ECO:0000313" key="8">
    <source>
        <dbReference type="Proteomes" id="UP001058974"/>
    </source>
</evidence>
<evidence type="ECO:0000313" key="7">
    <source>
        <dbReference type="EMBL" id="KAI5388426.1"/>
    </source>
</evidence>
<organism evidence="7 8">
    <name type="scientific">Pisum sativum</name>
    <name type="common">Garden pea</name>
    <name type="synonym">Lathyrus oleraceus</name>
    <dbReference type="NCBI Taxonomy" id="3888"/>
    <lineage>
        <taxon>Eukaryota</taxon>
        <taxon>Viridiplantae</taxon>
        <taxon>Streptophyta</taxon>
        <taxon>Embryophyta</taxon>
        <taxon>Tracheophyta</taxon>
        <taxon>Spermatophyta</taxon>
        <taxon>Magnoliopsida</taxon>
        <taxon>eudicotyledons</taxon>
        <taxon>Gunneridae</taxon>
        <taxon>Pentapetalae</taxon>
        <taxon>rosids</taxon>
        <taxon>fabids</taxon>
        <taxon>Fabales</taxon>
        <taxon>Fabaceae</taxon>
        <taxon>Papilionoideae</taxon>
        <taxon>50 kb inversion clade</taxon>
        <taxon>NPAAA clade</taxon>
        <taxon>Hologalegina</taxon>
        <taxon>IRL clade</taxon>
        <taxon>Fabeae</taxon>
        <taxon>Lathyrus</taxon>
    </lineage>
</organism>
<dbReference type="SUPFAM" id="SSF55205">
    <property type="entry name" value="EPT/RTPC-like"/>
    <property type="match status" value="1"/>
</dbReference>
<proteinExistence type="inferred from homology"/>
<evidence type="ECO:0000256" key="4">
    <source>
        <dbReference type="ARBA" id="ARBA00022946"/>
    </source>
</evidence>
<dbReference type="Gene3D" id="1.25.70.10">
    <property type="entry name" value="Transcription termination factor 3, mitochondrial"/>
    <property type="match status" value="1"/>
</dbReference>
<keyword evidence="4" id="KW-0809">Transit peptide</keyword>
<dbReference type="GO" id="GO:0003866">
    <property type="term" value="F:3-phosphoshikimate 1-carboxyvinyltransferase activity"/>
    <property type="evidence" value="ECO:0007669"/>
    <property type="project" value="TreeGrafter"/>
</dbReference>
<dbReference type="InterPro" id="IPR038538">
    <property type="entry name" value="MTERF_sf"/>
</dbReference>
<dbReference type="InterPro" id="IPR036968">
    <property type="entry name" value="Enolpyruvate_Tfrase_sf"/>
</dbReference>
<keyword evidence="2" id="KW-0806">Transcription termination</keyword>
<evidence type="ECO:0000256" key="3">
    <source>
        <dbReference type="ARBA" id="ARBA00022679"/>
    </source>
</evidence>
<dbReference type="EMBL" id="JAMSHJ010000007">
    <property type="protein sequence ID" value="KAI5388426.1"/>
    <property type="molecule type" value="Genomic_DNA"/>
</dbReference>
<feature type="region of interest" description="Disordered" evidence="5">
    <location>
        <begin position="284"/>
        <end position="332"/>
    </location>
</feature>
<dbReference type="InterPro" id="IPR013792">
    <property type="entry name" value="RNA3'P_cycl/enolpyr_Trfase_a/b"/>
</dbReference>
<dbReference type="AlphaFoldDB" id="A0A9D4VTF6"/>
<dbReference type="Gene3D" id="3.65.10.10">
    <property type="entry name" value="Enolpyruvate transferase domain"/>
    <property type="match status" value="1"/>
</dbReference>
<gene>
    <name evidence="7" type="ORF">KIW84_074205</name>
</gene>
<dbReference type="SMART" id="SM00733">
    <property type="entry name" value="Mterf"/>
    <property type="match status" value="2"/>
</dbReference>
<accession>A0A9D4VTF6</accession>
<feature type="compositionally biased region" description="Polar residues" evidence="5">
    <location>
        <begin position="317"/>
        <end position="332"/>
    </location>
</feature>
<dbReference type="Pfam" id="PF02536">
    <property type="entry name" value="mTERF"/>
    <property type="match status" value="1"/>
</dbReference>
<dbReference type="PANTHER" id="PTHR21090:SF5">
    <property type="entry name" value="PENTAFUNCTIONAL AROM POLYPEPTIDE"/>
    <property type="match status" value="1"/>
</dbReference>
<evidence type="ECO:0000256" key="1">
    <source>
        <dbReference type="ARBA" id="ARBA00007692"/>
    </source>
</evidence>
<evidence type="ECO:0000256" key="5">
    <source>
        <dbReference type="SAM" id="MobiDB-lite"/>
    </source>
</evidence>
<keyword evidence="2" id="KW-0804">Transcription</keyword>
<name>A0A9D4VTF6_PEA</name>
<dbReference type="PANTHER" id="PTHR21090">
    <property type="entry name" value="AROM/DEHYDROQUINATE SYNTHASE"/>
    <property type="match status" value="1"/>
</dbReference>
<dbReference type="Gramene" id="Psat07G0420500-T1">
    <property type="protein sequence ID" value="KAI5388426.1"/>
    <property type="gene ID" value="KIW84_074205"/>
</dbReference>
<evidence type="ECO:0000256" key="2">
    <source>
        <dbReference type="ARBA" id="ARBA00022472"/>
    </source>
</evidence>
<dbReference type="InterPro" id="IPR001986">
    <property type="entry name" value="Enolpyruvate_Tfrase_dom"/>
</dbReference>
<dbReference type="Pfam" id="PF00275">
    <property type="entry name" value="EPSP_synthase"/>
    <property type="match status" value="1"/>
</dbReference>
<reference evidence="7 8" key="1">
    <citation type="journal article" date="2022" name="Nat. Genet.">
        <title>Improved pea reference genome and pan-genome highlight genomic features and evolutionary characteristics.</title>
        <authorList>
            <person name="Yang T."/>
            <person name="Liu R."/>
            <person name="Luo Y."/>
            <person name="Hu S."/>
            <person name="Wang D."/>
            <person name="Wang C."/>
            <person name="Pandey M.K."/>
            <person name="Ge S."/>
            <person name="Xu Q."/>
            <person name="Li N."/>
            <person name="Li G."/>
            <person name="Huang Y."/>
            <person name="Saxena R.K."/>
            <person name="Ji Y."/>
            <person name="Li M."/>
            <person name="Yan X."/>
            <person name="He Y."/>
            <person name="Liu Y."/>
            <person name="Wang X."/>
            <person name="Xiang C."/>
            <person name="Varshney R.K."/>
            <person name="Ding H."/>
            <person name="Gao S."/>
            <person name="Zong X."/>
        </authorList>
    </citation>
    <scope>NUCLEOTIDE SEQUENCE [LARGE SCALE GENOMIC DNA]</scope>
    <source>
        <strain evidence="7 8">cv. Zhongwan 6</strain>
    </source>
</reference>
<feature type="domain" description="Enolpyruvate transferase" evidence="6">
    <location>
        <begin position="165"/>
        <end position="262"/>
    </location>
</feature>
<evidence type="ECO:0000259" key="6">
    <source>
        <dbReference type="Pfam" id="PF00275"/>
    </source>
</evidence>